<dbReference type="InterPro" id="IPR004184">
    <property type="entry name" value="PFL_dom"/>
</dbReference>
<dbReference type="InterPro" id="IPR001150">
    <property type="entry name" value="Gly_radical"/>
</dbReference>
<evidence type="ECO:0000259" key="4">
    <source>
        <dbReference type="PROSITE" id="PS51149"/>
    </source>
</evidence>
<evidence type="ECO:0008006" key="8">
    <source>
        <dbReference type="Google" id="ProtNLM"/>
    </source>
</evidence>
<reference evidence="6" key="2">
    <citation type="journal article" date="2021" name="PeerJ">
        <title>Extensive microbial diversity within the chicken gut microbiome revealed by metagenomics and culture.</title>
        <authorList>
            <person name="Gilroy R."/>
            <person name="Ravi A."/>
            <person name="Getino M."/>
            <person name="Pursley I."/>
            <person name="Horton D.L."/>
            <person name="Alikhan N.F."/>
            <person name="Baker D."/>
            <person name="Gharbi K."/>
            <person name="Hall N."/>
            <person name="Watson M."/>
            <person name="Adriaenssens E.M."/>
            <person name="Foster-Nyarko E."/>
            <person name="Jarju S."/>
            <person name="Secka A."/>
            <person name="Antonio M."/>
            <person name="Oren A."/>
            <person name="Chaudhuri R.R."/>
            <person name="La Ragione R."/>
            <person name="Hildebrand F."/>
            <person name="Pallen M.J."/>
        </authorList>
    </citation>
    <scope>NUCLEOTIDE SEQUENCE</scope>
    <source>
        <strain evidence="6">ChiSjej4B22-9803</strain>
    </source>
</reference>
<dbReference type="PANTHER" id="PTHR43641">
    <property type="entry name" value="FORMATE ACETYLTRANSFERASE 3-RELATED"/>
    <property type="match status" value="1"/>
</dbReference>
<dbReference type="GO" id="GO:0016829">
    <property type="term" value="F:lyase activity"/>
    <property type="evidence" value="ECO:0007669"/>
    <property type="project" value="UniProtKB-KW"/>
</dbReference>
<organism evidence="6 7">
    <name type="scientific">Candidatus Avimonoglobus intestinipullorum</name>
    <dbReference type="NCBI Taxonomy" id="2840699"/>
    <lineage>
        <taxon>Bacteria</taxon>
        <taxon>Bacillati</taxon>
        <taxon>Bacillota</taxon>
        <taxon>Clostridia</taxon>
        <taxon>Eubacteriales</taxon>
        <taxon>Candidatus Avimonoglobus</taxon>
    </lineage>
</organism>
<dbReference type="InterPro" id="IPR051215">
    <property type="entry name" value="GRE"/>
</dbReference>
<reference evidence="6" key="1">
    <citation type="submission" date="2020-10" db="EMBL/GenBank/DDBJ databases">
        <authorList>
            <person name="Gilroy R."/>
        </authorList>
    </citation>
    <scope>NUCLEOTIDE SEQUENCE</scope>
    <source>
        <strain evidence="6">ChiSjej4B22-9803</strain>
    </source>
</reference>
<dbReference type="Proteomes" id="UP000824111">
    <property type="component" value="Unassembled WGS sequence"/>
</dbReference>
<evidence type="ECO:0000256" key="3">
    <source>
        <dbReference type="PROSITE-ProRule" id="PRU00493"/>
    </source>
</evidence>
<dbReference type="PROSITE" id="PS51554">
    <property type="entry name" value="PFL"/>
    <property type="match status" value="1"/>
</dbReference>
<dbReference type="Pfam" id="PF02901">
    <property type="entry name" value="PFL-like"/>
    <property type="match status" value="1"/>
</dbReference>
<evidence type="ECO:0000256" key="2">
    <source>
        <dbReference type="ARBA" id="ARBA00023239"/>
    </source>
</evidence>
<dbReference type="GO" id="GO:0005829">
    <property type="term" value="C:cytosol"/>
    <property type="evidence" value="ECO:0007669"/>
    <property type="project" value="TreeGrafter"/>
</dbReference>
<dbReference type="Pfam" id="PF01228">
    <property type="entry name" value="Gly_radical"/>
    <property type="match status" value="1"/>
</dbReference>
<proteinExistence type="predicted"/>
<feature type="modified residue" description="Glycine radical" evidence="3">
    <location>
        <position position="708"/>
    </location>
</feature>
<evidence type="ECO:0000313" key="7">
    <source>
        <dbReference type="Proteomes" id="UP000824111"/>
    </source>
</evidence>
<feature type="domain" description="PFL" evidence="5">
    <location>
        <begin position="1"/>
        <end position="604"/>
    </location>
</feature>
<evidence type="ECO:0000313" key="6">
    <source>
        <dbReference type="EMBL" id="HIU48067.1"/>
    </source>
</evidence>
<feature type="domain" description="Glycine radical" evidence="4">
    <location>
        <begin position="611"/>
        <end position="732"/>
    </location>
</feature>
<dbReference type="Gene3D" id="3.20.70.20">
    <property type="match status" value="1"/>
</dbReference>
<sequence length="732" mass="81949">MLKYYDLETRKNLFMDERGTMDTAITAYYMEAYLEHLEQPPILREAYAQAFFWKHAPLIFSKYDLIVGAFGTREPAVFHYGNGTGINEDVVAGMEDKDGDLAQKLQIIKNHAYNKNDRTRFTDAENRAIDANTATSTFFLGHMVLDYETVLEQGLGGYLKDIAQYAEKNENPVFYEAMGVQLRAVMQFIGRLAEECSGRDLENGEELAKVLRHIQKQPPQTFWQALQLVWILHMLDNSDSFGRFDFYLNRFYQKDIDEGRLTRREAAALLVDFMIKIEQDGSIQNMTIGGVDPDGKEIYSPLTGMVLDVTRALAFKGPNLCLRVTDTMPQAVWDKALACIKTGIGLPALYNDAVYINSLTRSGIPLEDARNFCLAGCSQVMIPGRCNFMNDIGLMNAAKIAEITLYDGFDPKTGMQVGPHTGTEFSDFTALMQAFYKQLDYFCGLEASIHNKEVRYVAQREGYALRSLFMRDCLKNGRPVFEGGARYNNIELEVIGITNAADHFYAIKKAVYDEQKLSLSELRELLRSNWENAAAQRDYMKDIVKFGNDSEGPDAIRAEISRFIYSRLNAERTVLGGVFVPGEVIFVSHIGCGETVGATADGRMSGAPLADSAGAAGGCDQNGPTALLNSVLKIPASTYMLTSVVTNLKFLSEVFQGEKGEQAVEDLISVFFLQGGMQVQMNVFHSADLRDAQKHPENYRNLIVRVGGYSDYFVNLSTELQNEIINRNGHIL</sequence>
<keyword evidence="1 3" id="KW-0556">Organic radical</keyword>
<comment type="caution">
    <text evidence="6">The sequence shown here is derived from an EMBL/GenBank/DDBJ whole genome shotgun (WGS) entry which is preliminary data.</text>
</comment>
<dbReference type="AlphaFoldDB" id="A0A9D1S690"/>
<name>A0A9D1S690_9FIRM</name>
<dbReference type="SUPFAM" id="SSF51998">
    <property type="entry name" value="PFL-like glycyl radical enzymes"/>
    <property type="match status" value="1"/>
</dbReference>
<protein>
    <recommendedName>
        <fullName evidence="8">Formate C-acetyltransferase</fullName>
    </recommendedName>
</protein>
<evidence type="ECO:0000256" key="1">
    <source>
        <dbReference type="ARBA" id="ARBA00022818"/>
    </source>
</evidence>
<evidence type="ECO:0000259" key="5">
    <source>
        <dbReference type="PROSITE" id="PS51554"/>
    </source>
</evidence>
<keyword evidence="2" id="KW-0456">Lyase</keyword>
<dbReference type="PANTHER" id="PTHR43641:SF2">
    <property type="entry name" value="DEHYDRATASE YBIW-RELATED"/>
    <property type="match status" value="1"/>
</dbReference>
<accession>A0A9D1S690</accession>
<dbReference type="PROSITE" id="PS51149">
    <property type="entry name" value="GLY_RADICAL_2"/>
    <property type="match status" value="1"/>
</dbReference>
<gene>
    <name evidence="6" type="ORF">IAB04_01750</name>
</gene>
<dbReference type="EMBL" id="DVND01000042">
    <property type="protein sequence ID" value="HIU48067.1"/>
    <property type="molecule type" value="Genomic_DNA"/>
</dbReference>